<dbReference type="PANTHER" id="PTHR11482">
    <property type="entry name" value="ARGININE/DIAMINOPIMELATE/ORNITHINE DECARBOXYLASE"/>
    <property type="match status" value="1"/>
</dbReference>
<evidence type="ECO:0000256" key="7">
    <source>
        <dbReference type="ARBA" id="ARBA00046672"/>
    </source>
</evidence>
<evidence type="ECO:0000256" key="10">
    <source>
        <dbReference type="RuleBase" id="RU003737"/>
    </source>
</evidence>
<feature type="domain" description="Orn/DAP/Arg decarboxylase 2 C-terminal" evidence="12">
    <location>
        <begin position="524"/>
        <end position="638"/>
    </location>
</feature>
<feature type="modified residue" description="N6-(pyridoxal phosphate)lysine" evidence="9">
    <location>
        <position position="113"/>
    </location>
</feature>
<dbReference type="EMBL" id="HBIM01001344">
    <property type="protein sequence ID" value="CAE0402931.1"/>
    <property type="molecule type" value="Transcribed_RNA"/>
</dbReference>
<protein>
    <recommendedName>
        <fullName evidence="6">ornithine decarboxylase</fullName>
        <ecNumber evidence="6">4.1.1.17</ecNumber>
    </recommendedName>
</protein>
<evidence type="ECO:0000256" key="5">
    <source>
        <dbReference type="ARBA" id="ARBA00034115"/>
    </source>
</evidence>
<dbReference type="PROSITE" id="PS00879">
    <property type="entry name" value="ODR_DC_2_2"/>
    <property type="match status" value="1"/>
</dbReference>
<comment type="cofactor">
    <cofactor evidence="1 9">
        <name>pyridoxal 5'-phosphate</name>
        <dbReference type="ChEBI" id="CHEBI:597326"/>
    </cofactor>
</comment>
<dbReference type="GO" id="GO:0033387">
    <property type="term" value="P:putrescine biosynthetic process from arginine, via ornithine"/>
    <property type="evidence" value="ECO:0007669"/>
    <property type="project" value="TreeGrafter"/>
</dbReference>
<comment type="catalytic activity">
    <reaction evidence="8">
        <text>L-ornithine + H(+) = putrescine + CO2</text>
        <dbReference type="Rhea" id="RHEA:22964"/>
        <dbReference type="ChEBI" id="CHEBI:15378"/>
        <dbReference type="ChEBI" id="CHEBI:16526"/>
        <dbReference type="ChEBI" id="CHEBI:46911"/>
        <dbReference type="ChEBI" id="CHEBI:326268"/>
        <dbReference type="EC" id="4.1.1.17"/>
    </reaction>
</comment>
<keyword evidence="4" id="KW-0456">Lyase</keyword>
<evidence type="ECO:0000259" key="12">
    <source>
        <dbReference type="Pfam" id="PF00278"/>
    </source>
</evidence>
<dbReference type="SUPFAM" id="SSF50621">
    <property type="entry name" value="Alanine racemase C-terminal domain-like"/>
    <property type="match status" value="1"/>
</dbReference>
<dbReference type="GO" id="GO:0005737">
    <property type="term" value="C:cytoplasm"/>
    <property type="evidence" value="ECO:0007669"/>
    <property type="project" value="TreeGrafter"/>
</dbReference>
<dbReference type="InterPro" id="IPR022657">
    <property type="entry name" value="De-COase2_CS"/>
</dbReference>
<organism evidence="14">
    <name type="scientific">Amphora coffeiformis</name>
    <dbReference type="NCBI Taxonomy" id="265554"/>
    <lineage>
        <taxon>Eukaryota</taxon>
        <taxon>Sar</taxon>
        <taxon>Stramenopiles</taxon>
        <taxon>Ochrophyta</taxon>
        <taxon>Bacillariophyta</taxon>
        <taxon>Bacillariophyceae</taxon>
        <taxon>Bacillariophycidae</taxon>
        <taxon>Thalassiophysales</taxon>
        <taxon>Catenulaceae</taxon>
        <taxon>Amphora</taxon>
    </lineage>
</organism>
<evidence type="ECO:0000256" key="6">
    <source>
        <dbReference type="ARBA" id="ARBA00034138"/>
    </source>
</evidence>
<reference evidence="14" key="1">
    <citation type="submission" date="2021-01" db="EMBL/GenBank/DDBJ databases">
        <authorList>
            <person name="Corre E."/>
            <person name="Pelletier E."/>
            <person name="Niang G."/>
            <person name="Scheremetjew M."/>
            <person name="Finn R."/>
            <person name="Kale V."/>
            <person name="Holt S."/>
            <person name="Cochrane G."/>
            <person name="Meng A."/>
            <person name="Brown T."/>
            <person name="Cohen L."/>
        </authorList>
    </citation>
    <scope>NUCLEOTIDE SEQUENCE</scope>
    <source>
        <strain evidence="14">CCMP127</strain>
    </source>
</reference>
<dbReference type="Gene3D" id="3.20.20.10">
    <property type="entry name" value="Alanine racemase"/>
    <property type="match status" value="1"/>
</dbReference>
<comment type="pathway">
    <text evidence="5">Amine and polyamine biosynthesis; putrescine biosynthesis via L-ornithine pathway; putrescine from L-ornithine: step 1/1.</text>
</comment>
<accession>A0A7S3P3X0</accession>
<name>A0A7S3P3X0_9STRA</name>
<dbReference type="Pfam" id="PF00278">
    <property type="entry name" value="Orn_DAP_Arg_deC"/>
    <property type="match status" value="1"/>
</dbReference>
<dbReference type="PANTHER" id="PTHR11482:SF6">
    <property type="entry name" value="ORNITHINE DECARBOXYLASE 1-RELATED"/>
    <property type="match status" value="1"/>
</dbReference>
<dbReference type="Gene3D" id="2.40.37.10">
    <property type="entry name" value="Lyase, Ornithine Decarboxylase, Chain A, domain 1"/>
    <property type="match status" value="2"/>
</dbReference>
<evidence type="ECO:0000256" key="4">
    <source>
        <dbReference type="ARBA" id="ARBA00023239"/>
    </source>
</evidence>
<dbReference type="InterPro" id="IPR000183">
    <property type="entry name" value="Orn/DAP/Arg_de-COase"/>
</dbReference>
<proteinExistence type="inferred from homology"/>
<evidence type="ECO:0000256" key="3">
    <source>
        <dbReference type="ARBA" id="ARBA00022898"/>
    </source>
</evidence>
<dbReference type="InterPro" id="IPR022644">
    <property type="entry name" value="De-COase2_N"/>
</dbReference>
<dbReference type="PRINTS" id="PR01179">
    <property type="entry name" value="ODADCRBXLASE"/>
</dbReference>
<feature type="domain" description="Orn/DAP/Arg decarboxylase 2 N-terminal" evidence="13">
    <location>
        <begin position="92"/>
        <end position="360"/>
    </location>
</feature>
<evidence type="ECO:0000256" key="11">
    <source>
        <dbReference type="SAM" id="MobiDB-lite"/>
    </source>
</evidence>
<dbReference type="CDD" id="cd00622">
    <property type="entry name" value="PLPDE_III_ODC"/>
    <property type="match status" value="1"/>
</dbReference>
<dbReference type="FunFam" id="3.20.20.10:FF:000005">
    <property type="entry name" value="Ornithine decarboxylase"/>
    <property type="match status" value="1"/>
</dbReference>
<evidence type="ECO:0000313" key="14">
    <source>
        <dbReference type="EMBL" id="CAE0402931.1"/>
    </source>
</evidence>
<dbReference type="InterPro" id="IPR009006">
    <property type="entry name" value="Ala_racemase/Decarboxylase_C"/>
</dbReference>
<evidence type="ECO:0000256" key="9">
    <source>
        <dbReference type="PIRSR" id="PIRSR600183-50"/>
    </source>
</evidence>
<dbReference type="AlphaFoldDB" id="A0A7S3P3X0"/>
<comment type="subunit">
    <text evidence="7">Homodimer. Only the dimer is catalytically active, as the active sites are constructed of residues from both monomers.</text>
</comment>
<dbReference type="Pfam" id="PF02784">
    <property type="entry name" value="Orn_Arg_deC_N"/>
    <property type="match status" value="1"/>
</dbReference>
<evidence type="ECO:0000256" key="8">
    <source>
        <dbReference type="ARBA" id="ARBA00049127"/>
    </source>
</evidence>
<dbReference type="InterPro" id="IPR002433">
    <property type="entry name" value="Orn_de-COase"/>
</dbReference>
<feature type="active site" description="Proton donor" evidence="9">
    <location>
        <position position="611"/>
    </location>
</feature>
<dbReference type="EC" id="4.1.1.17" evidence="6"/>
<gene>
    <name evidence="14" type="ORF">ACOF00016_LOCUS1166</name>
</gene>
<dbReference type="PRINTS" id="PR01182">
    <property type="entry name" value="ORNDCRBXLASE"/>
</dbReference>
<dbReference type="GO" id="GO:0004586">
    <property type="term" value="F:ornithine decarboxylase activity"/>
    <property type="evidence" value="ECO:0007669"/>
    <property type="project" value="UniProtKB-EC"/>
</dbReference>
<evidence type="ECO:0000256" key="2">
    <source>
        <dbReference type="ARBA" id="ARBA00008872"/>
    </source>
</evidence>
<dbReference type="SUPFAM" id="SSF51419">
    <property type="entry name" value="PLP-binding barrel"/>
    <property type="match status" value="1"/>
</dbReference>
<dbReference type="InterPro" id="IPR022643">
    <property type="entry name" value="De-COase2_C"/>
</dbReference>
<feature type="region of interest" description="Disordered" evidence="11">
    <location>
        <begin position="297"/>
        <end position="317"/>
    </location>
</feature>
<dbReference type="InterPro" id="IPR029066">
    <property type="entry name" value="PLP-binding_barrel"/>
</dbReference>
<dbReference type="InterPro" id="IPR022653">
    <property type="entry name" value="De-COase2_pyr-phos_BS"/>
</dbReference>
<keyword evidence="3 9" id="KW-0663">Pyridoxal phosphate</keyword>
<dbReference type="PROSITE" id="PS00878">
    <property type="entry name" value="ODR_DC_2_1"/>
    <property type="match status" value="1"/>
</dbReference>
<comment type="similarity">
    <text evidence="2 10">Belongs to the Orn/Lys/Arg decarboxylase class-II family.</text>
</comment>
<sequence>MTPRPRSTSLSNIDAEQASGILTDLLREENVYLGGASVGQGLKHAARYYLHNRVAVRGEPEYLKLPGAAKLAPQAETMPLEDSFYVVDLGVLVSQVYQWRRYFPRVEPFYAVKCNPDPVIVKTLATLGCNFDCASRQEIRLVQGACTDLPNKPDIIFANPCKGRGHLVEAVCRGVSWVTFDNAAEIEKCAAISSDIKLIMRIITDDRGSQCRLSSKFGAPRHKWRPLMAAAKQHKLPVVGVSFHVGSGCRDATRYELALKDAKEIFEMAEKEFGMKMTILDIGGGFPGETHSMWNPAAELDSDNEDDAVEGKAASEDKGEEDRFMFFTEIAEQVAPVLDRLFPEESGVRIIGEPGRYMVAASATLCCSVIANRTNQVDNSFQPEAVNDREAAKTLDELTRGDQEEMMARPKRSSSMSLVESDNILSCIQEELSDYSKLFASQQLVQQEVDVYTDKLDLYKEGFESSADLLGPPLEQQKDRTHHTVEGMSYPLVEWAGTEDGGEEGDQATALLTLAAAGEAAVNGVVMQAVCDSAPLQDDYAYYVNDGVYGAFNNIMFDHASVRPRVLGPSEKINATEDEDGMMTLQAPALGHGEEKPRRELFASTLFGPTCDSIDVIARSVLLPQLKVGDWLYFNNMGAYTMAAASSFNGFAPSDRFYVCSVQPEFFEALIEGPKPDDTL</sequence>
<evidence type="ECO:0000259" key="13">
    <source>
        <dbReference type="Pfam" id="PF02784"/>
    </source>
</evidence>
<evidence type="ECO:0000256" key="1">
    <source>
        <dbReference type="ARBA" id="ARBA00001933"/>
    </source>
</evidence>